<dbReference type="InterPro" id="IPR004314">
    <property type="entry name" value="Neprosin"/>
</dbReference>
<dbReference type="PROSITE" id="PS52045">
    <property type="entry name" value="NEPROSIN_PEP_CD"/>
    <property type="match status" value="1"/>
</dbReference>
<sequence>MKFNSQFISFILHFIFLVTFFCPIYSLKTSNHQIVNQTLQFEKEFQKINKTIKAQLQRINKPAVKTIQSPHGDIIDCVLFHKQPAFDLPLLKGQKSSDSQAKTEGHNQINNSSVNSQLWSLSGEFCPKETIPIRRTKEEEIKYGRKSISFQERLYEVITYVEGGGYHGAKGIINVWAPRVENAEESSSSKIWVQSLTAKESIEAGWQVCQKRYGDNRPRIFTYWTVDAYKATGCYNLQCPGFVQTSRKVVLGTPVGPVSIIGGDQYDFNLKIEQDQKDQRWWLEYAAGNENYERVGYWPFSLFKELKDEANLIQFGGEVVDLNPTGDHTSTYMGSGQFAQQALGRAAFIRNMKVAVTPNTYIDLPDPEYLEEKPDCYSIKGGFDKVYESYIFFGGPGRSQKCP</sequence>
<feature type="domain" description="Neprosin PEP catalytic" evidence="2">
    <location>
        <begin position="148"/>
        <end position="403"/>
    </location>
</feature>
<reference evidence="3 4" key="1">
    <citation type="journal article" date="2022" name="Nat. Genet.">
        <title>Improved pea reference genome and pan-genome highlight genomic features and evolutionary characteristics.</title>
        <authorList>
            <person name="Yang T."/>
            <person name="Liu R."/>
            <person name="Luo Y."/>
            <person name="Hu S."/>
            <person name="Wang D."/>
            <person name="Wang C."/>
            <person name="Pandey M.K."/>
            <person name="Ge S."/>
            <person name="Xu Q."/>
            <person name="Li N."/>
            <person name="Li G."/>
            <person name="Huang Y."/>
            <person name="Saxena R.K."/>
            <person name="Ji Y."/>
            <person name="Li M."/>
            <person name="Yan X."/>
            <person name="He Y."/>
            <person name="Liu Y."/>
            <person name="Wang X."/>
            <person name="Xiang C."/>
            <person name="Varshney R.K."/>
            <person name="Ding H."/>
            <person name="Gao S."/>
            <person name="Zong X."/>
        </authorList>
    </citation>
    <scope>NUCLEOTIDE SEQUENCE [LARGE SCALE GENOMIC DNA]</scope>
    <source>
        <strain evidence="3 4">cv. Zhongwan 6</strain>
    </source>
</reference>
<dbReference type="OrthoDB" id="1858978at2759"/>
<gene>
    <name evidence="3" type="ORF">KIW84_043400</name>
</gene>
<evidence type="ECO:0000259" key="2">
    <source>
        <dbReference type="PROSITE" id="PS52045"/>
    </source>
</evidence>
<evidence type="ECO:0000256" key="1">
    <source>
        <dbReference type="SAM" id="Phobius"/>
    </source>
</evidence>
<accession>A0A9D4XF30</accession>
<dbReference type="EMBL" id="JAMSHJ010000004">
    <property type="protein sequence ID" value="KAI5419208.1"/>
    <property type="molecule type" value="Genomic_DNA"/>
</dbReference>
<keyword evidence="1" id="KW-1133">Transmembrane helix</keyword>
<organism evidence="3 4">
    <name type="scientific">Pisum sativum</name>
    <name type="common">Garden pea</name>
    <name type="synonym">Lathyrus oleraceus</name>
    <dbReference type="NCBI Taxonomy" id="3888"/>
    <lineage>
        <taxon>Eukaryota</taxon>
        <taxon>Viridiplantae</taxon>
        <taxon>Streptophyta</taxon>
        <taxon>Embryophyta</taxon>
        <taxon>Tracheophyta</taxon>
        <taxon>Spermatophyta</taxon>
        <taxon>Magnoliopsida</taxon>
        <taxon>eudicotyledons</taxon>
        <taxon>Gunneridae</taxon>
        <taxon>Pentapetalae</taxon>
        <taxon>rosids</taxon>
        <taxon>fabids</taxon>
        <taxon>Fabales</taxon>
        <taxon>Fabaceae</taxon>
        <taxon>Papilionoideae</taxon>
        <taxon>50 kb inversion clade</taxon>
        <taxon>NPAAA clade</taxon>
        <taxon>Hologalegina</taxon>
        <taxon>IRL clade</taxon>
        <taxon>Fabeae</taxon>
        <taxon>Lathyrus</taxon>
    </lineage>
</organism>
<dbReference type="PANTHER" id="PTHR31589">
    <property type="entry name" value="PROTEIN, PUTATIVE (DUF239)-RELATED-RELATED"/>
    <property type="match status" value="1"/>
</dbReference>
<protein>
    <recommendedName>
        <fullName evidence="2">Neprosin PEP catalytic domain-containing protein</fullName>
    </recommendedName>
</protein>
<dbReference type="PANTHER" id="PTHR31589:SF175">
    <property type="entry name" value="CARBOXYL-TERMINAL PEPTIDASE"/>
    <property type="match status" value="1"/>
</dbReference>
<keyword evidence="1" id="KW-0812">Transmembrane</keyword>
<dbReference type="Pfam" id="PF14365">
    <property type="entry name" value="Neprosin_AP"/>
    <property type="match status" value="1"/>
</dbReference>
<feature type="transmembrane region" description="Helical" evidence="1">
    <location>
        <begin position="7"/>
        <end position="27"/>
    </location>
</feature>
<dbReference type="Pfam" id="PF03080">
    <property type="entry name" value="Neprosin"/>
    <property type="match status" value="1"/>
</dbReference>
<dbReference type="InterPro" id="IPR053168">
    <property type="entry name" value="Glutamic_endopeptidase"/>
</dbReference>
<dbReference type="Proteomes" id="UP001058974">
    <property type="component" value="Chromosome 4"/>
</dbReference>
<dbReference type="Gramene" id="PSAT_LOCUS16794_t1">
    <property type="protein sequence ID" value="CAL5197244.1"/>
    <property type="gene ID" value="PSAT_LOCUS16794"/>
</dbReference>
<dbReference type="InterPro" id="IPR025521">
    <property type="entry name" value="Neprosin_propep"/>
</dbReference>
<name>A0A9D4XF30_PEA</name>
<dbReference type="Gene3D" id="3.90.1320.10">
    <property type="entry name" value="Outer-capsid protein sigma 3, large lobe"/>
    <property type="match status" value="1"/>
</dbReference>
<evidence type="ECO:0000313" key="3">
    <source>
        <dbReference type="EMBL" id="KAI5419208.1"/>
    </source>
</evidence>
<dbReference type="AlphaFoldDB" id="A0A9D4XF30"/>
<keyword evidence="1" id="KW-0472">Membrane</keyword>
<keyword evidence="4" id="KW-1185">Reference proteome</keyword>
<evidence type="ECO:0000313" key="4">
    <source>
        <dbReference type="Proteomes" id="UP001058974"/>
    </source>
</evidence>
<dbReference type="Gramene" id="Psat04G0340000-T1">
    <property type="protein sequence ID" value="KAI5419208.1"/>
    <property type="gene ID" value="KIW84_043400"/>
</dbReference>
<proteinExistence type="predicted"/>
<comment type="caution">
    <text evidence="3">The sequence shown here is derived from an EMBL/GenBank/DDBJ whole genome shotgun (WGS) entry which is preliminary data.</text>
</comment>